<dbReference type="Pfam" id="PF04326">
    <property type="entry name" value="SLFN_AlbA_2"/>
    <property type="match status" value="1"/>
</dbReference>
<dbReference type="InterPro" id="IPR007421">
    <property type="entry name" value="Schlafen_AlbA_2_dom"/>
</dbReference>
<dbReference type="RefSeq" id="WP_117725562.1">
    <property type="nucleotide sequence ID" value="NZ_QSUL01000022.1"/>
</dbReference>
<organism evidence="2 3">
    <name type="scientific">Bacteroides oleiciplenus</name>
    <dbReference type="NCBI Taxonomy" id="626931"/>
    <lineage>
        <taxon>Bacteria</taxon>
        <taxon>Pseudomonadati</taxon>
        <taxon>Bacteroidota</taxon>
        <taxon>Bacteroidia</taxon>
        <taxon>Bacteroidales</taxon>
        <taxon>Bacteroidaceae</taxon>
        <taxon>Bacteroides</taxon>
    </lineage>
</organism>
<comment type="caution">
    <text evidence="2">The sequence shown here is derived from an EMBL/GenBank/DDBJ whole genome shotgun (WGS) entry which is preliminary data.</text>
</comment>
<protein>
    <submittedName>
        <fullName evidence="2">ATP-binding protein</fullName>
    </submittedName>
</protein>
<keyword evidence="2" id="KW-0067">ATP-binding</keyword>
<name>A0A3E5B0V8_9BACE</name>
<evidence type="ECO:0000313" key="3">
    <source>
        <dbReference type="Proteomes" id="UP000260983"/>
    </source>
</evidence>
<sequence>MVRTKLQKGEIYEFPVKRKQTENYKTYYIIVAEGREYAIRLFEVQREEPLPKTLSCVVNDIRDGVPVIQQNTGALIHRLYEVGEVYSFWVRNDYTNMPLPYYELADWNGLYFRLMHYGNARLSIHQRVTCVVRNLKGHKLTLELLQDVEKDIPEFWLPEELLEAIDASDYFVRWVKRLLQKLPEFAETREAFARGDSEWLLMAVNALDATILEWLKPEGKHARILLDYYRRACLYLLEDSDYISGCSQRREAYQKQLVQAVENADVYKKALDLIAGREHVMYIDRILTKIKKSGFLYQAESHFRILVCLFSLDRELMHTKIRTILNILIEGDPKVWQTETFCGPLLDLLELYVSKYKDITQRVAFTEQPEARQYVSNMIMALAFEQLLVTDKAAFDRRLNRAMLYRYLTFVKGGDSAVLLEKAFRCLTDVRQEQLEYGWSDVRDITLLVLKLSCAGGRDSAGAVAVSQNYEGRDVRLCIMNDVVQLMPLQSAKNLKNVLLDQLLPWRQFRVMLDKGILGNFCLDKKDVIAYHQMWTEIEYSLFHSPNVMPSQKKRHKVLPEPGDEVVIRVLEQDIINADYFHCRIEDDTYRGKGTLCLRNVVRYGLRVGVDAFCSDKGKPYLLKAEVQGVNEKGECVFSLLDTLAQFVRQAVNVGDGVLCKVTEFMNGSYYCISDYGYSLLVGRTKDMPDLKSGDYIEVKVLEIKVNGTVQAYFVKQVIANFTVSDVFADLIASYAGDCVYEEEEVDKEDSSTEAMLEDSYMMELIYIIDSVGMLEKDRKDTYNYLAMARIMALLSGQDDMADYYAEHMKFIRMLQQFAINGRLDMEQLQEQESVDENLLRNYPLLQTLLAEVRVVGCLDRPEKNEYLWNVSRAEEYKQLSGLAQLVLAYNMLENFNLSAHQSEIRKKMMEQLHLDIDVPVVYSFGQESQHVEFKTSIVYPPKNGMRPFLTKQTQEVMQVICGFLNAEGGTLYLGVNNQGAAEGLSDDIAYFQDSKDKFDLHVRNSIVASMGLEANAGISASYLQAGDRLAYALNIKPCPHPVKCNGIYYQRQGTSTWVLQGDALEAFIGSRSEEEKAVVPAGFPIASPIELPAGTSVEEALAEEVEPIFQIATDQLRSNVVHSYEEGYGENTIVYLHLLESNNYMITHDESWRNDIMLSLAIHDDEKDGYLVIVYESGRVLKVLINELLGRIENHEYKRFAQEKVAFACPVAKGTGVLLVLNDMQGKPVFRLEDLSCIKESNMLSKGEFTTHVQFAGVLQCGLIPAADREKFKRISDQKSTYLGPNLMTEWGIPEREEFRKMGFRLMFE</sequence>
<dbReference type="EMBL" id="QSUL01000022">
    <property type="protein sequence ID" value="RGN31104.1"/>
    <property type="molecule type" value="Genomic_DNA"/>
</dbReference>
<reference evidence="2 3" key="1">
    <citation type="submission" date="2018-08" db="EMBL/GenBank/DDBJ databases">
        <title>A genome reference for cultivated species of the human gut microbiota.</title>
        <authorList>
            <person name="Zou Y."/>
            <person name="Xue W."/>
            <person name="Luo G."/>
        </authorList>
    </citation>
    <scope>NUCLEOTIDE SEQUENCE [LARGE SCALE GENOMIC DNA]</scope>
    <source>
        <strain evidence="2 3">OM05-15BH</strain>
    </source>
</reference>
<evidence type="ECO:0000313" key="2">
    <source>
        <dbReference type="EMBL" id="RGN31104.1"/>
    </source>
</evidence>
<dbReference type="GO" id="GO:0005524">
    <property type="term" value="F:ATP binding"/>
    <property type="evidence" value="ECO:0007669"/>
    <property type="project" value="UniProtKB-KW"/>
</dbReference>
<accession>A0A3E5B0V8</accession>
<keyword evidence="2" id="KW-0547">Nucleotide-binding</keyword>
<dbReference type="InterPro" id="IPR038461">
    <property type="entry name" value="Schlafen_AlbA_2_dom_sf"/>
</dbReference>
<dbReference type="Proteomes" id="UP000260983">
    <property type="component" value="Unassembled WGS sequence"/>
</dbReference>
<evidence type="ECO:0000259" key="1">
    <source>
        <dbReference type="Pfam" id="PF04326"/>
    </source>
</evidence>
<gene>
    <name evidence="2" type="ORF">DXB65_21895</name>
</gene>
<feature type="domain" description="Schlafen AlbA-2" evidence="1">
    <location>
        <begin position="928"/>
        <end position="1057"/>
    </location>
</feature>
<dbReference type="Gene3D" id="3.30.950.30">
    <property type="entry name" value="Schlafen, AAA domain"/>
    <property type="match status" value="1"/>
</dbReference>
<proteinExistence type="predicted"/>